<dbReference type="CDD" id="cd03230">
    <property type="entry name" value="ABC_DR_subfamily_A"/>
    <property type="match status" value="1"/>
</dbReference>
<dbReference type="Proteomes" id="UP001155546">
    <property type="component" value="Unassembled WGS sequence"/>
</dbReference>
<evidence type="ECO:0000256" key="2">
    <source>
        <dbReference type="ARBA" id="ARBA00022741"/>
    </source>
</evidence>
<dbReference type="AlphaFoldDB" id="A0A9X3ARK9"/>
<dbReference type="PANTHER" id="PTHR42939">
    <property type="entry name" value="ABC TRANSPORTER ATP-BINDING PROTEIN ALBC-RELATED"/>
    <property type="match status" value="1"/>
</dbReference>
<evidence type="ECO:0000313" key="5">
    <source>
        <dbReference type="EMBL" id="MCT7943591.1"/>
    </source>
</evidence>
<feature type="domain" description="ABC transporter" evidence="4">
    <location>
        <begin position="9"/>
        <end position="241"/>
    </location>
</feature>
<keyword evidence="2" id="KW-0547">Nucleotide-binding</keyword>
<evidence type="ECO:0000256" key="3">
    <source>
        <dbReference type="ARBA" id="ARBA00022840"/>
    </source>
</evidence>
<evidence type="ECO:0000313" key="6">
    <source>
        <dbReference type="Proteomes" id="UP001155546"/>
    </source>
</evidence>
<dbReference type="GO" id="GO:0016887">
    <property type="term" value="F:ATP hydrolysis activity"/>
    <property type="evidence" value="ECO:0007669"/>
    <property type="project" value="InterPro"/>
</dbReference>
<dbReference type="GO" id="GO:0005524">
    <property type="term" value="F:ATP binding"/>
    <property type="evidence" value="ECO:0007669"/>
    <property type="project" value="UniProtKB-KW"/>
</dbReference>
<gene>
    <name evidence="5" type="ORF">NE535_17695</name>
</gene>
<accession>A0A9X3ARK9</accession>
<dbReference type="Gene3D" id="3.40.50.300">
    <property type="entry name" value="P-loop containing nucleotide triphosphate hydrolases"/>
    <property type="match status" value="1"/>
</dbReference>
<reference evidence="5" key="1">
    <citation type="journal article" date="2023" name="Int. J. Syst. Evol. Microbiol.">
        <title>&lt;i&gt;Shewanella septentrionalis&lt;/i&gt; sp. nov. and &lt;i&gt;Shewanella holmiensis&lt;/i&gt; sp. nov., isolated from Baltic Sea water and sediments.</title>
        <authorList>
            <person name="Martin-Rodriguez A.J."/>
            <person name="Thorell K."/>
            <person name="Joffre E."/>
            <person name="Jensie-Markopoulos S."/>
            <person name="Moore E.R.B."/>
            <person name="Sjoling A."/>
        </authorList>
    </citation>
    <scope>NUCLEOTIDE SEQUENCE</scope>
    <source>
        <strain evidence="5">SP1S2-7</strain>
    </source>
</reference>
<dbReference type="PANTHER" id="PTHR42939:SF1">
    <property type="entry name" value="ABC TRANSPORTER ATP-BINDING PROTEIN ALBC-RELATED"/>
    <property type="match status" value="1"/>
</dbReference>
<dbReference type="InterPro" id="IPR003593">
    <property type="entry name" value="AAA+_ATPase"/>
</dbReference>
<dbReference type="InterPro" id="IPR003439">
    <property type="entry name" value="ABC_transporter-like_ATP-bd"/>
</dbReference>
<keyword evidence="6" id="KW-1185">Reference proteome</keyword>
<keyword evidence="3 5" id="KW-0067">ATP-binding</keyword>
<dbReference type="RefSeq" id="WP_261299910.1">
    <property type="nucleotide sequence ID" value="NZ_JAMTCD010000037.1"/>
</dbReference>
<protein>
    <submittedName>
        <fullName evidence="5">ABC transporter ATP-binding protein</fullName>
    </submittedName>
</protein>
<dbReference type="EMBL" id="JAMTCD010000037">
    <property type="protein sequence ID" value="MCT7943591.1"/>
    <property type="molecule type" value="Genomic_DNA"/>
</dbReference>
<sequence>MQQNEAPILTFNQVSKVFPVKGSKTTHTALDQLSMQLYPGMVVGLLGQNGAGKSTLMRCALGILTIDSGDINTLNESPTALSDMAKSRIGYVPQQPFGYEGFTVERALDLHRSFYADWDNDLEQEWLKRFELDVAQTVQKLSVGQRQSLALIMAMAYRPTLLILDEPVASLDPIARRKFMADLFDLALESGSAVLFSSHITSDLERVASHVALIKKGKLVLFKEIDTLREQVKLLKVTAEAQLPEHLAVLHQTSMPDSVLIVADNCQLQEQFNGLISEQSLNLEQLFMELHR</sequence>
<dbReference type="SMART" id="SM00382">
    <property type="entry name" value="AAA"/>
    <property type="match status" value="1"/>
</dbReference>
<evidence type="ECO:0000259" key="4">
    <source>
        <dbReference type="PROSITE" id="PS50893"/>
    </source>
</evidence>
<dbReference type="PROSITE" id="PS50893">
    <property type="entry name" value="ABC_TRANSPORTER_2"/>
    <property type="match status" value="1"/>
</dbReference>
<evidence type="ECO:0000256" key="1">
    <source>
        <dbReference type="ARBA" id="ARBA00022448"/>
    </source>
</evidence>
<keyword evidence="1" id="KW-0813">Transport</keyword>
<comment type="caution">
    <text evidence="5">The sequence shown here is derived from an EMBL/GenBank/DDBJ whole genome shotgun (WGS) entry which is preliminary data.</text>
</comment>
<organism evidence="5 6">
    <name type="scientific">Shewanella holmiensis</name>
    <dbReference type="NCBI Taxonomy" id="2952222"/>
    <lineage>
        <taxon>Bacteria</taxon>
        <taxon>Pseudomonadati</taxon>
        <taxon>Pseudomonadota</taxon>
        <taxon>Gammaproteobacteria</taxon>
        <taxon>Alteromonadales</taxon>
        <taxon>Shewanellaceae</taxon>
        <taxon>Shewanella</taxon>
    </lineage>
</organism>
<dbReference type="SUPFAM" id="SSF52540">
    <property type="entry name" value="P-loop containing nucleoside triphosphate hydrolases"/>
    <property type="match status" value="1"/>
</dbReference>
<dbReference type="InterPro" id="IPR027417">
    <property type="entry name" value="P-loop_NTPase"/>
</dbReference>
<name>A0A9X3ARK9_9GAMM</name>
<dbReference type="Pfam" id="PF00005">
    <property type="entry name" value="ABC_tran"/>
    <property type="match status" value="1"/>
</dbReference>
<proteinExistence type="predicted"/>
<dbReference type="InterPro" id="IPR051782">
    <property type="entry name" value="ABC_Transporter_VariousFunc"/>
</dbReference>